<dbReference type="PRINTS" id="PR00161">
    <property type="entry name" value="NIHGNASECYTB"/>
</dbReference>
<keyword evidence="9 12" id="KW-1133">Transmembrane helix</keyword>
<dbReference type="PANTHER" id="PTHR30485">
    <property type="entry name" value="NI/FE-HYDROGENASE 1 B-TYPE CYTOCHROME SUBUNIT"/>
    <property type="match status" value="1"/>
</dbReference>
<feature type="transmembrane region" description="Helical" evidence="12">
    <location>
        <begin position="686"/>
        <end position="705"/>
    </location>
</feature>
<dbReference type="AlphaFoldDB" id="A0A956SD34"/>
<dbReference type="InterPro" id="IPR051542">
    <property type="entry name" value="Hydrogenase_cytochrome"/>
</dbReference>
<keyword evidence="4" id="KW-1003">Cell membrane</keyword>
<keyword evidence="10" id="KW-0408">Iron</keyword>
<evidence type="ECO:0000256" key="6">
    <source>
        <dbReference type="ARBA" id="ARBA00022692"/>
    </source>
</evidence>
<dbReference type="GO" id="GO:0020037">
    <property type="term" value="F:heme binding"/>
    <property type="evidence" value="ECO:0007669"/>
    <property type="project" value="TreeGrafter"/>
</dbReference>
<comment type="caution">
    <text evidence="14">The sequence shown here is derived from an EMBL/GenBank/DDBJ whole genome shotgun (WGS) entry which is preliminary data.</text>
</comment>
<keyword evidence="7" id="KW-0479">Metal-binding</keyword>
<evidence type="ECO:0000256" key="1">
    <source>
        <dbReference type="ARBA" id="ARBA00004651"/>
    </source>
</evidence>
<dbReference type="GO" id="GO:0022904">
    <property type="term" value="P:respiratory electron transport chain"/>
    <property type="evidence" value="ECO:0007669"/>
    <property type="project" value="InterPro"/>
</dbReference>
<feature type="transmembrane region" description="Helical" evidence="12">
    <location>
        <begin position="585"/>
        <end position="603"/>
    </location>
</feature>
<dbReference type="Proteomes" id="UP000739538">
    <property type="component" value="Unassembled WGS sequence"/>
</dbReference>
<reference evidence="14" key="1">
    <citation type="submission" date="2020-04" db="EMBL/GenBank/DDBJ databases">
        <authorList>
            <person name="Zhang T."/>
        </authorList>
    </citation>
    <scope>NUCLEOTIDE SEQUENCE</scope>
    <source>
        <strain evidence="14">HKST-UBA02</strain>
    </source>
</reference>
<feature type="transmembrane region" description="Helical" evidence="12">
    <location>
        <begin position="788"/>
        <end position="815"/>
    </location>
</feature>
<name>A0A956SD34_UNCEI</name>
<keyword evidence="3" id="KW-0813">Transport</keyword>
<dbReference type="SUPFAM" id="SSF81342">
    <property type="entry name" value="Transmembrane di-heme cytochromes"/>
    <property type="match status" value="1"/>
</dbReference>
<comment type="subcellular location">
    <subcellularLocation>
        <location evidence="1">Cell membrane</location>
        <topology evidence="1">Multi-pass membrane protein</topology>
    </subcellularLocation>
</comment>
<sequence length="845" mass="90762">MTKITFRDALASGHRALGQPVSGAAALRHRTLVQLAFGALALGVPLALWPAAATAGELHPSFPLLDESGVSVLESANAVSPARTCGTCHDTNYIASQDSHATSGAALDCFLCHLAGADDDARKDAIASGNQRWAATATLSSTGIVRAEDGTYAYSPEAFDAQGNVRRSFLSVQDPTSDACGSCHGTVELDLETPFLWPEVDPVTAPKWSSLQTGQVFSPQPMNESGLNLREKGRLTRTWDVHAERRLDCVDCHYSTNNPIYRRVSSVRPDHLRFDARRIELGEYLRRPSHILAHGVEVEAGDTEGTMRDCGTCHDSSVGHDWLPYAERHFTHLSCAACHVPDMHAPALAAVDATVARADGAPRIHLRGVEGPAADQWGYDLSTSIASTYVSGYQPTLLPRVEADGTTRLAPHNLVTTYRWIDTNGAEVPGTTVAAALYDGAGRPKPSILALFDADGNGTWSDTELRISTDAQKSGVANALAATGVAGPKLDALTVPYSITHGVTTGRWALRDCKQCHEENSRIDRAVVLATSGLPGIDPTFGGDARTSLAGTIRNDADGQVRFSPEPRPETYVLGKHANVVVNRIGLLSVLGVILGIGVHALARVIKTRMSSTNGTAAHGHESHGGLAGSAGGAAKSVYMYSAYERFWHWLQAAAIFFLLVTGLEIHFPGTFRILGFELAVRSHNIIAFVVVLNAALAAFFHFASGEIRQFLPEPQGFFRGAILQIRYYLFGIFRGEPHPFEKNPNQKMNALQQVTYLAILNLLLPLQIGTGLLIWGAQRWSTVDSVFGGLGVLGPIHALGAWLFAAFLVVHMYLTTTGPTPTAYVKAMVTGWEEEPATHLATEN</sequence>
<evidence type="ECO:0000256" key="10">
    <source>
        <dbReference type="ARBA" id="ARBA00023004"/>
    </source>
</evidence>
<dbReference type="InterPro" id="IPR000516">
    <property type="entry name" value="Ni-dep_Hydgase_cyt-B"/>
</dbReference>
<proteinExistence type="inferred from homology"/>
<evidence type="ECO:0000313" key="14">
    <source>
        <dbReference type="EMBL" id="MCA9756020.1"/>
    </source>
</evidence>
<evidence type="ECO:0000256" key="9">
    <source>
        <dbReference type="ARBA" id="ARBA00022989"/>
    </source>
</evidence>
<dbReference type="SUPFAM" id="SSF48695">
    <property type="entry name" value="Multiheme cytochromes"/>
    <property type="match status" value="2"/>
</dbReference>
<feature type="transmembrane region" description="Helical" evidence="12">
    <location>
        <begin position="647"/>
        <end position="666"/>
    </location>
</feature>
<gene>
    <name evidence="14" type="ORF">KDA27_09480</name>
</gene>
<evidence type="ECO:0000256" key="2">
    <source>
        <dbReference type="ARBA" id="ARBA00008622"/>
    </source>
</evidence>
<evidence type="ECO:0000256" key="11">
    <source>
        <dbReference type="ARBA" id="ARBA00023136"/>
    </source>
</evidence>
<keyword evidence="5" id="KW-0349">Heme</keyword>
<dbReference type="Gene3D" id="1.20.950.20">
    <property type="entry name" value="Transmembrane di-heme cytochromes, Chain C"/>
    <property type="match status" value="1"/>
</dbReference>
<protein>
    <submittedName>
        <fullName evidence="14">Cytochrome b/b6 domain-containing protein</fullName>
    </submittedName>
</protein>
<evidence type="ECO:0000256" key="3">
    <source>
        <dbReference type="ARBA" id="ARBA00022448"/>
    </source>
</evidence>
<feature type="domain" description="Cytochrome b561 bacterial/Ni-hydrogenase" evidence="13">
    <location>
        <begin position="641"/>
        <end position="832"/>
    </location>
</feature>
<reference evidence="14" key="2">
    <citation type="journal article" date="2021" name="Microbiome">
        <title>Successional dynamics and alternative stable states in a saline activated sludge microbial community over 9 years.</title>
        <authorList>
            <person name="Wang Y."/>
            <person name="Ye J."/>
            <person name="Ju F."/>
            <person name="Liu L."/>
            <person name="Boyd J.A."/>
            <person name="Deng Y."/>
            <person name="Parks D.H."/>
            <person name="Jiang X."/>
            <person name="Yin X."/>
            <person name="Woodcroft B.J."/>
            <person name="Tyson G.W."/>
            <person name="Hugenholtz P."/>
            <person name="Polz M.F."/>
            <person name="Zhang T."/>
        </authorList>
    </citation>
    <scope>NUCLEOTIDE SEQUENCE</scope>
    <source>
        <strain evidence="14">HKST-UBA02</strain>
    </source>
</reference>
<dbReference type="EMBL" id="JAGQHS010000039">
    <property type="protein sequence ID" value="MCA9756020.1"/>
    <property type="molecule type" value="Genomic_DNA"/>
</dbReference>
<keyword evidence="11 12" id="KW-0472">Membrane</keyword>
<evidence type="ECO:0000256" key="12">
    <source>
        <dbReference type="SAM" id="Phobius"/>
    </source>
</evidence>
<evidence type="ECO:0000256" key="7">
    <source>
        <dbReference type="ARBA" id="ARBA00022723"/>
    </source>
</evidence>
<keyword evidence="6 12" id="KW-0812">Transmembrane</keyword>
<keyword evidence="8" id="KW-0249">Electron transport</keyword>
<dbReference type="InterPro" id="IPR016174">
    <property type="entry name" value="Di-haem_cyt_TM"/>
</dbReference>
<dbReference type="InterPro" id="IPR011577">
    <property type="entry name" value="Cyt_b561_bac/Ni-Hgenase"/>
</dbReference>
<dbReference type="GO" id="GO:0005886">
    <property type="term" value="C:plasma membrane"/>
    <property type="evidence" value="ECO:0007669"/>
    <property type="project" value="UniProtKB-SubCell"/>
</dbReference>
<dbReference type="Pfam" id="PF01292">
    <property type="entry name" value="Ni_hydr_CYTB"/>
    <property type="match status" value="1"/>
</dbReference>
<accession>A0A956SD34</accession>
<evidence type="ECO:0000313" key="15">
    <source>
        <dbReference type="Proteomes" id="UP000739538"/>
    </source>
</evidence>
<evidence type="ECO:0000256" key="8">
    <source>
        <dbReference type="ARBA" id="ARBA00022982"/>
    </source>
</evidence>
<evidence type="ECO:0000256" key="4">
    <source>
        <dbReference type="ARBA" id="ARBA00022475"/>
    </source>
</evidence>
<comment type="similarity">
    <text evidence="2">Belongs to the HupC/HyaC/HydC family.</text>
</comment>
<organism evidence="14 15">
    <name type="scientific">Eiseniibacteriota bacterium</name>
    <dbReference type="NCBI Taxonomy" id="2212470"/>
    <lineage>
        <taxon>Bacteria</taxon>
        <taxon>Candidatus Eiseniibacteriota</taxon>
    </lineage>
</organism>
<evidence type="ECO:0000259" key="13">
    <source>
        <dbReference type="Pfam" id="PF01292"/>
    </source>
</evidence>
<feature type="transmembrane region" description="Helical" evidence="12">
    <location>
        <begin position="755"/>
        <end position="776"/>
    </location>
</feature>
<dbReference type="PANTHER" id="PTHR30485:SF1">
    <property type="entry name" value="CYTOCHROME YDHU-RELATED"/>
    <property type="match status" value="1"/>
</dbReference>
<dbReference type="GO" id="GO:0005506">
    <property type="term" value="F:iron ion binding"/>
    <property type="evidence" value="ECO:0007669"/>
    <property type="project" value="InterPro"/>
</dbReference>
<dbReference type="InterPro" id="IPR036280">
    <property type="entry name" value="Multihaem_cyt_sf"/>
</dbReference>
<dbReference type="GO" id="GO:0009055">
    <property type="term" value="F:electron transfer activity"/>
    <property type="evidence" value="ECO:0007669"/>
    <property type="project" value="InterPro"/>
</dbReference>
<evidence type="ECO:0000256" key="5">
    <source>
        <dbReference type="ARBA" id="ARBA00022617"/>
    </source>
</evidence>